<name>X1PVA0_9ZZZZ</name>
<accession>X1PVA0</accession>
<feature type="domain" description="Resolvase/invertase-type recombinase catalytic" evidence="4">
    <location>
        <begin position="2"/>
        <end position="147"/>
    </location>
</feature>
<dbReference type="InterPro" id="IPR050639">
    <property type="entry name" value="SSR_resolvase"/>
</dbReference>
<dbReference type="GO" id="GO:0000150">
    <property type="term" value="F:DNA strand exchange activity"/>
    <property type="evidence" value="ECO:0007669"/>
    <property type="project" value="InterPro"/>
</dbReference>
<keyword evidence="1" id="KW-0238">DNA-binding</keyword>
<evidence type="ECO:0000313" key="5">
    <source>
        <dbReference type="EMBL" id="GAI59788.1"/>
    </source>
</evidence>
<keyword evidence="2" id="KW-0233">DNA recombination</keyword>
<reference evidence="5" key="1">
    <citation type="journal article" date="2014" name="Front. Microbiol.">
        <title>High frequency of phylogenetically diverse reductive dehalogenase-homologous genes in deep subseafloor sedimentary metagenomes.</title>
        <authorList>
            <person name="Kawai M."/>
            <person name="Futagami T."/>
            <person name="Toyoda A."/>
            <person name="Takaki Y."/>
            <person name="Nishi S."/>
            <person name="Hori S."/>
            <person name="Arai W."/>
            <person name="Tsubouchi T."/>
            <person name="Morono Y."/>
            <person name="Uchiyama I."/>
            <person name="Ito T."/>
            <person name="Fujiyama A."/>
            <person name="Inagaki F."/>
            <person name="Takami H."/>
        </authorList>
    </citation>
    <scope>NUCLEOTIDE SEQUENCE</scope>
    <source>
        <strain evidence="5">Expedition CK06-06</strain>
    </source>
</reference>
<dbReference type="Gene3D" id="3.40.50.1390">
    <property type="entry name" value="Resolvase, N-terminal catalytic domain"/>
    <property type="match status" value="1"/>
</dbReference>
<organism evidence="5">
    <name type="scientific">marine sediment metagenome</name>
    <dbReference type="NCBI Taxonomy" id="412755"/>
    <lineage>
        <taxon>unclassified sequences</taxon>
        <taxon>metagenomes</taxon>
        <taxon>ecological metagenomes</taxon>
    </lineage>
</organism>
<proteinExistence type="predicted"/>
<dbReference type="GO" id="GO:0003677">
    <property type="term" value="F:DNA binding"/>
    <property type="evidence" value="ECO:0007669"/>
    <property type="project" value="UniProtKB-KW"/>
</dbReference>
<comment type="caution">
    <text evidence="5">The sequence shown here is derived from an EMBL/GenBank/DDBJ whole genome shotgun (WGS) entry which is preliminary data.</text>
</comment>
<dbReference type="SMART" id="SM00857">
    <property type="entry name" value="Resolvase"/>
    <property type="match status" value="1"/>
</dbReference>
<protein>
    <recommendedName>
        <fullName evidence="4">Resolvase/invertase-type recombinase catalytic domain-containing protein</fullName>
    </recommendedName>
</protein>
<gene>
    <name evidence="5" type="ORF">S12H4_04567</name>
</gene>
<evidence type="ECO:0000259" key="4">
    <source>
        <dbReference type="PROSITE" id="PS51736"/>
    </source>
</evidence>
<dbReference type="Pfam" id="PF00239">
    <property type="entry name" value="Resolvase"/>
    <property type="match status" value="1"/>
</dbReference>
<evidence type="ECO:0000256" key="3">
    <source>
        <dbReference type="SAM" id="MobiDB-lite"/>
    </source>
</evidence>
<dbReference type="EMBL" id="BARW01001426">
    <property type="protein sequence ID" value="GAI59788.1"/>
    <property type="molecule type" value="Genomic_DNA"/>
</dbReference>
<dbReference type="PANTHER" id="PTHR30461:SF2">
    <property type="entry name" value="SERINE RECOMBINASE PINE-RELATED"/>
    <property type="match status" value="1"/>
</dbReference>
<dbReference type="PANTHER" id="PTHR30461">
    <property type="entry name" value="DNA-INVERTASE FROM LAMBDOID PROPHAGE"/>
    <property type="match status" value="1"/>
</dbReference>
<feature type="region of interest" description="Disordered" evidence="3">
    <location>
        <begin position="201"/>
        <end position="226"/>
    </location>
</feature>
<dbReference type="SUPFAM" id="SSF53041">
    <property type="entry name" value="Resolvase-like"/>
    <property type="match status" value="1"/>
</dbReference>
<dbReference type="InterPro" id="IPR036162">
    <property type="entry name" value="Resolvase-like_N_sf"/>
</dbReference>
<evidence type="ECO:0000256" key="2">
    <source>
        <dbReference type="ARBA" id="ARBA00023172"/>
    </source>
</evidence>
<evidence type="ECO:0000256" key="1">
    <source>
        <dbReference type="ARBA" id="ARBA00023125"/>
    </source>
</evidence>
<dbReference type="InterPro" id="IPR006119">
    <property type="entry name" value="Resolv_N"/>
</dbReference>
<dbReference type="PROSITE" id="PS51736">
    <property type="entry name" value="RECOMBINASES_3"/>
    <property type="match status" value="1"/>
</dbReference>
<dbReference type="CDD" id="cd03768">
    <property type="entry name" value="SR_ResInv"/>
    <property type="match status" value="1"/>
</dbReference>
<sequence length="226" mass="25878">MKVALYARVSTDDKEQNPETQLLALRNFCQDAGWEIHQEYIDYARAKDYKHREAWQKLQKDARQHKFKVVLVFRLDRAFRSVRECVNLVEDWFDRGIRFKSVAEDVIDTTTAQGRFILQIMAAIAELESSIIGDRVAAGMARAKAEGKHIGRRLLDVSVISIYDTLREYSSAGLAAKKLGCSRAYIYRELAKFGTSPRDVIEGRWKPPARPRKSQPARLKTSQKSG</sequence>
<dbReference type="AlphaFoldDB" id="X1PVA0"/>